<accession>A0A1I2BAI6</accession>
<dbReference type="Pfam" id="PF01032">
    <property type="entry name" value="FecCD"/>
    <property type="match status" value="1"/>
</dbReference>
<feature type="compositionally biased region" description="Low complexity" evidence="8">
    <location>
        <begin position="1"/>
        <end position="13"/>
    </location>
</feature>
<keyword evidence="4" id="KW-1003">Cell membrane</keyword>
<protein>
    <submittedName>
        <fullName evidence="10">Iron complex transport system permease protein</fullName>
    </submittedName>
</protein>
<dbReference type="AlphaFoldDB" id="A0A1I2BAI6"/>
<feature type="transmembrane region" description="Helical" evidence="9">
    <location>
        <begin position="229"/>
        <end position="251"/>
    </location>
</feature>
<dbReference type="OrthoDB" id="4455417at2"/>
<evidence type="ECO:0000313" key="10">
    <source>
        <dbReference type="EMBL" id="SFE53161.1"/>
    </source>
</evidence>
<keyword evidence="6 9" id="KW-1133">Transmembrane helix</keyword>
<evidence type="ECO:0000256" key="2">
    <source>
        <dbReference type="ARBA" id="ARBA00007935"/>
    </source>
</evidence>
<dbReference type="Gene3D" id="1.10.3470.10">
    <property type="entry name" value="ABC transporter involved in vitamin B12 uptake, BtuC"/>
    <property type="match status" value="1"/>
</dbReference>
<feature type="transmembrane region" description="Helical" evidence="9">
    <location>
        <begin position="271"/>
        <end position="297"/>
    </location>
</feature>
<evidence type="ECO:0000256" key="9">
    <source>
        <dbReference type="SAM" id="Phobius"/>
    </source>
</evidence>
<dbReference type="STRING" id="380248.SAMN05216251_103421"/>
<feature type="transmembrane region" description="Helical" evidence="9">
    <location>
        <begin position="339"/>
        <end position="358"/>
    </location>
</feature>
<feature type="transmembrane region" description="Helical" evidence="9">
    <location>
        <begin position="97"/>
        <end position="118"/>
    </location>
</feature>
<name>A0A1I2BAI6_9ACTN</name>
<evidence type="ECO:0000256" key="5">
    <source>
        <dbReference type="ARBA" id="ARBA00022692"/>
    </source>
</evidence>
<dbReference type="GO" id="GO:0033214">
    <property type="term" value="P:siderophore-iron import into cell"/>
    <property type="evidence" value="ECO:0007669"/>
    <property type="project" value="TreeGrafter"/>
</dbReference>
<dbReference type="GO" id="GO:0022857">
    <property type="term" value="F:transmembrane transporter activity"/>
    <property type="evidence" value="ECO:0007669"/>
    <property type="project" value="InterPro"/>
</dbReference>
<dbReference type="CDD" id="cd06550">
    <property type="entry name" value="TM_ABC_iron-siderophores_like"/>
    <property type="match status" value="1"/>
</dbReference>
<keyword evidence="11" id="KW-1185">Reference proteome</keyword>
<dbReference type="RefSeq" id="WP_093712608.1">
    <property type="nucleotide sequence ID" value="NZ_FONG01000003.1"/>
</dbReference>
<dbReference type="InterPro" id="IPR037294">
    <property type="entry name" value="ABC_BtuC-like"/>
</dbReference>
<evidence type="ECO:0000256" key="6">
    <source>
        <dbReference type="ARBA" id="ARBA00022989"/>
    </source>
</evidence>
<organism evidence="10 11">
    <name type="scientific">Actinacidiphila alni</name>
    <dbReference type="NCBI Taxonomy" id="380248"/>
    <lineage>
        <taxon>Bacteria</taxon>
        <taxon>Bacillati</taxon>
        <taxon>Actinomycetota</taxon>
        <taxon>Actinomycetes</taxon>
        <taxon>Kitasatosporales</taxon>
        <taxon>Streptomycetaceae</taxon>
        <taxon>Actinacidiphila</taxon>
    </lineage>
</organism>
<dbReference type="GO" id="GO:0005886">
    <property type="term" value="C:plasma membrane"/>
    <property type="evidence" value="ECO:0007669"/>
    <property type="project" value="UniProtKB-SubCell"/>
</dbReference>
<feature type="transmembrane region" description="Helical" evidence="9">
    <location>
        <begin position="44"/>
        <end position="68"/>
    </location>
</feature>
<dbReference type="SUPFAM" id="SSF81345">
    <property type="entry name" value="ABC transporter involved in vitamin B12 uptake, BtuC"/>
    <property type="match status" value="1"/>
</dbReference>
<evidence type="ECO:0000256" key="7">
    <source>
        <dbReference type="ARBA" id="ARBA00023136"/>
    </source>
</evidence>
<comment type="similarity">
    <text evidence="2">Belongs to the binding-protein-dependent transport system permease family. FecCD subfamily.</text>
</comment>
<feature type="transmembrane region" description="Helical" evidence="9">
    <location>
        <begin position="127"/>
        <end position="145"/>
    </location>
</feature>
<feature type="region of interest" description="Disordered" evidence="8">
    <location>
        <begin position="1"/>
        <end position="23"/>
    </location>
</feature>
<keyword evidence="5 9" id="KW-0812">Transmembrane</keyword>
<evidence type="ECO:0000256" key="1">
    <source>
        <dbReference type="ARBA" id="ARBA00004651"/>
    </source>
</evidence>
<gene>
    <name evidence="10" type="ORF">SAMN05216251_103421</name>
</gene>
<evidence type="ECO:0000256" key="8">
    <source>
        <dbReference type="SAM" id="MobiDB-lite"/>
    </source>
</evidence>
<comment type="subcellular location">
    <subcellularLocation>
        <location evidence="1">Cell membrane</location>
        <topology evidence="1">Multi-pass membrane protein</topology>
    </subcellularLocation>
</comment>
<dbReference type="EMBL" id="FONG01000003">
    <property type="protein sequence ID" value="SFE53161.1"/>
    <property type="molecule type" value="Genomic_DNA"/>
</dbReference>
<evidence type="ECO:0000256" key="3">
    <source>
        <dbReference type="ARBA" id="ARBA00022448"/>
    </source>
</evidence>
<feature type="transmembrane region" description="Helical" evidence="9">
    <location>
        <begin position="178"/>
        <end position="199"/>
    </location>
</feature>
<dbReference type="PANTHER" id="PTHR30472">
    <property type="entry name" value="FERRIC ENTEROBACTIN TRANSPORT SYSTEM PERMEASE PROTEIN"/>
    <property type="match status" value="1"/>
</dbReference>
<reference evidence="10 11" key="1">
    <citation type="submission" date="2016-10" db="EMBL/GenBank/DDBJ databases">
        <authorList>
            <person name="de Groot N.N."/>
        </authorList>
    </citation>
    <scope>NUCLEOTIDE SEQUENCE [LARGE SCALE GENOMIC DNA]</scope>
    <source>
        <strain evidence="10 11">CGMCC 4.3510</strain>
    </source>
</reference>
<dbReference type="Proteomes" id="UP000199323">
    <property type="component" value="Unassembled WGS sequence"/>
</dbReference>
<evidence type="ECO:0000256" key="4">
    <source>
        <dbReference type="ARBA" id="ARBA00022475"/>
    </source>
</evidence>
<dbReference type="InterPro" id="IPR000522">
    <property type="entry name" value="ABC_transptr_permease_BtuC"/>
</dbReference>
<dbReference type="PANTHER" id="PTHR30472:SF24">
    <property type="entry name" value="FERRIC ENTEROBACTIN TRANSPORT SYSTEM PERMEASE PROTEIN FEPG"/>
    <property type="match status" value="1"/>
</dbReference>
<sequence>MSAAPAADVARPAGSGKTGKTGKEVEAVRAVRAARTRPRARTGAVALALVLCVAGLFCASLCVGSFSVPLPDVLRSLTGHGDGATDFIVLKVRLPRALTALAAGAAFGLSGAVFQTLIRNPLASPDVIGITSGASAAAVVAIVVFGLGGAAVSGLAVAGALVTALAIYLLAWRRGVTGYRLVLVGIGVAAGLSSIVSFLMTRADVYTAQQALLWLTGSLGAADWPLARALLLCLAPLLPAVCLAVRSLPVLSLGDDTATGLGVRVERSRLVLIGLAVCLAAVATAATGPVAFVAFLSGPLARRLVHGRGPALTLSALTGAVTMLACDFTGQHLLGPTEFPVGVVTGVLGAPALLLLLARANRVGQGG</sequence>
<keyword evidence="3" id="KW-0813">Transport</keyword>
<evidence type="ECO:0000313" key="11">
    <source>
        <dbReference type="Proteomes" id="UP000199323"/>
    </source>
</evidence>
<feature type="transmembrane region" description="Helical" evidence="9">
    <location>
        <begin position="151"/>
        <end position="171"/>
    </location>
</feature>
<proteinExistence type="inferred from homology"/>
<keyword evidence="7 9" id="KW-0472">Membrane</keyword>